<keyword evidence="2" id="KW-1185">Reference proteome</keyword>
<name>A0A2V3IDY1_9FLOR</name>
<sequence>MESNECAFSGAADPERQTTCLDIDDDARDHEPSYSQLTAHRGVHASGDLFEARLADWRSTGNIDNNTLTTAVKLTNVTSFVFEPVGIREHGENEVDSEELGDIAKAAEIVSTYTAMKVFTRLQFTNTKNGVPILPTCVQIQIRMLGYLPLDDISITNICTVQLVPSNENDDFELLEAYKSCRSASACSFDDSFGDILFKSGYRLEDELEDFTGACRVLDETHNLTGEQKNESTKFSIWVKEF</sequence>
<comment type="caution">
    <text evidence="1">The sequence shown here is derived from an EMBL/GenBank/DDBJ whole genome shotgun (WGS) entry which is preliminary data.</text>
</comment>
<accession>A0A2V3IDY1</accession>
<organism evidence="1 2">
    <name type="scientific">Gracilariopsis chorda</name>
    <dbReference type="NCBI Taxonomy" id="448386"/>
    <lineage>
        <taxon>Eukaryota</taxon>
        <taxon>Rhodophyta</taxon>
        <taxon>Florideophyceae</taxon>
        <taxon>Rhodymeniophycidae</taxon>
        <taxon>Gracilariales</taxon>
        <taxon>Gracilariaceae</taxon>
        <taxon>Gracilariopsis</taxon>
    </lineage>
</organism>
<proteinExistence type="predicted"/>
<dbReference type="AlphaFoldDB" id="A0A2V3IDY1"/>
<evidence type="ECO:0000313" key="2">
    <source>
        <dbReference type="Proteomes" id="UP000247409"/>
    </source>
</evidence>
<protein>
    <submittedName>
        <fullName evidence="1">Uncharacterized protein</fullName>
    </submittedName>
</protein>
<gene>
    <name evidence="1" type="ORF">BWQ96_10006</name>
</gene>
<evidence type="ECO:0000313" key="1">
    <source>
        <dbReference type="EMBL" id="PXF40286.1"/>
    </source>
</evidence>
<reference evidence="1 2" key="1">
    <citation type="journal article" date="2018" name="Mol. Biol. Evol.">
        <title>Analysis of the draft genome of the red seaweed Gracilariopsis chorda provides insights into genome size evolution in Rhodophyta.</title>
        <authorList>
            <person name="Lee J."/>
            <person name="Yang E.C."/>
            <person name="Graf L."/>
            <person name="Yang J.H."/>
            <person name="Qiu H."/>
            <person name="Zel Zion U."/>
            <person name="Chan C.X."/>
            <person name="Stephens T.G."/>
            <person name="Weber A.P.M."/>
            <person name="Boo G.H."/>
            <person name="Boo S.M."/>
            <person name="Kim K.M."/>
            <person name="Shin Y."/>
            <person name="Jung M."/>
            <person name="Lee S.J."/>
            <person name="Yim H.S."/>
            <person name="Lee J.H."/>
            <person name="Bhattacharya D."/>
            <person name="Yoon H.S."/>
        </authorList>
    </citation>
    <scope>NUCLEOTIDE SEQUENCE [LARGE SCALE GENOMIC DNA]</scope>
    <source>
        <strain evidence="1 2">SKKU-2015</strain>
        <tissue evidence="1">Whole body</tissue>
    </source>
</reference>
<dbReference type="EMBL" id="NBIV01000319">
    <property type="protein sequence ID" value="PXF40286.1"/>
    <property type="molecule type" value="Genomic_DNA"/>
</dbReference>
<dbReference type="Proteomes" id="UP000247409">
    <property type="component" value="Unassembled WGS sequence"/>
</dbReference>